<dbReference type="Proteomes" id="UP001367508">
    <property type="component" value="Unassembled WGS sequence"/>
</dbReference>
<dbReference type="AlphaFoldDB" id="A0AAN9JYG3"/>
<proteinExistence type="predicted"/>
<protein>
    <submittedName>
        <fullName evidence="1">Uncharacterized protein</fullName>
    </submittedName>
</protein>
<evidence type="ECO:0000313" key="2">
    <source>
        <dbReference type="Proteomes" id="UP001367508"/>
    </source>
</evidence>
<name>A0AAN9JYG3_CANGL</name>
<evidence type="ECO:0000313" key="1">
    <source>
        <dbReference type="EMBL" id="KAK7306686.1"/>
    </source>
</evidence>
<dbReference type="EMBL" id="JAYMYQ010000011">
    <property type="protein sequence ID" value="KAK7306686.1"/>
    <property type="molecule type" value="Genomic_DNA"/>
</dbReference>
<gene>
    <name evidence="1" type="ORF">VNO77_44638</name>
</gene>
<reference evidence="1 2" key="1">
    <citation type="submission" date="2024-01" db="EMBL/GenBank/DDBJ databases">
        <title>The genomes of 5 underutilized Papilionoideae crops provide insights into root nodulation and disease resistanc.</title>
        <authorList>
            <person name="Jiang F."/>
        </authorList>
    </citation>
    <scope>NUCLEOTIDE SEQUENCE [LARGE SCALE GENOMIC DNA]</scope>
    <source>
        <strain evidence="1">LVBAO_FW01</strain>
        <tissue evidence="1">Leaves</tissue>
    </source>
</reference>
<keyword evidence="2" id="KW-1185">Reference proteome</keyword>
<accession>A0AAN9JYG3</accession>
<sequence>MLMGLASEGGGACRLVQRNGVASIRLEGIFGFSLPYFRDSEALRGFLLRLQDFWFLLPLKDNQKLL</sequence>
<comment type="caution">
    <text evidence="1">The sequence shown here is derived from an EMBL/GenBank/DDBJ whole genome shotgun (WGS) entry which is preliminary data.</text>
</comment>
<organism evidence="1 2">
    <name type="scientific">Canavalia gladiata</name>
    <name type="common">Sword bean</name>
    <name type="synonym">Dolichos gladiatus</name>
    <dbReference type="NCBI Taxonomy" id="3824"/>
    <lineage>
        <taxon>Eukaryota</taxon>
        <taxon>Viridiplantae</taxon>
        <taxon>Streptophyta</taxon>
        <taxon>Embryophyta</taxon>
        <taxon>Tracheophyta</taxon>
        <taxon>Spermatophyta</taxon>
        <taxon>Magnoliopsida</taxon>
        <taxon>eudicotyledons</taxon>
        <taxon>Gunneridae</taxon>
        <taxon>Pentapetalae</taxon>
        <taxon>rosids</taxon>
        <taxon>fabids</taxon>
        <taxon>Fabales</taxon>
        <taxon>Fabaceae</taxon>
        <taxon>Papilionoideae</taxon>
        <taxon>50 kb inversion clade</taxon>
        <taxon>NPAAA clade</taxon>
        <taxon>indigoferoid/millettioid clade</taxon>
        <taxon>Phaseoleae</taxon>
        <taxon>Canavalia</taxon>
    </lineage>
</organism>